<evidence type="ECO:0000256" key="1">
    <source>
        <dbReference type="PROSITE-ProRule" id="PRU00047"/>
    </source>
</evidence>
<feature type="region of interest" description="Disordered" evidence="2">
    <location>
        <begin position="85"/>
        <end position="149"/>
    </location>
</feature>
<dbReference type="Proteomes" id="UP000094526">
    <property type="component" value="Unassembled WGS sequence"/>
</dbReference>
<dbReference type="AlphaFoldDB" id="A0A1C1C684"/>
<dbReference type="InterPro" id="IPR001878">
    <property type="entry name" value="Znf_CCHC"/>
</dbReference>
<name>A0A1C1C684_9EURO</name>
<evidence type="ECO:0000259" key="3">
    <source>
        <dbReference type="PROSITE" id="PS50158"/>
    </source>
</evidence>
<organism evidence="4 5">
    <name type="scientific">Cladophialophora carrionii</name>
    <dbReference type="NCBI Taxonomy" id="86049"/>
    <lineage>
        <taxon>Eukaryota</taxon>
        <taxon>Fungi</taxon>
        <taxon>Dikarya</taxon>
        <taxon>Ascomycota</taxon>
        <taxon>Pezizomycotina</taxon>
        <taxon>Eurotiomycetes</taxon>
        <taxon>Chaetothyriomycetidae</taxon>
        <taxon>Chaetothyriales</taxon>
        <taxon>Herpotrichiellaceae</taxon>
        <taxon>Cladophialophora</taxon>
    </lineage>
</organism>
<dbReference type="PROSITE" id="PS50158">
    <property type="entry name" value="ZF_CCHC"/>
    <property type="match status" value="1"/>
</dbReference>
<accession>A0A1C1C684</accession>
<feature type="compositionally biased region" description="Polar residues" evidence="2">
    <location>
        <begin position="34"/>
        <end position="59"/>
    </location>
</feature>
<feature type="region of interest" description="Disordered" evidence="2">
    <location>
        <begin position="251"/>
        <end position="276"/>
    </location>
</feature>
<keyword evidence="5" id="KW-1185">Reference proteome</keyword>
<feature type="region of interest" description="Disordered" evidence="2">
    <location>
        <begin position="29"/>
        <end position="59"/>
    </location>
</feature>
<dbReference type="GO" id="GO:0008270">
    <property type="term" value="F:zinc ion binding"/>
    <property type="evidence" value="ECO:0007669"/>
    <property type="project" value="UniProtKB-KW"/>
</dbReference>
<evidence type="ECO:0000313" key="4">
    <source>
        <dbReference type="EMBL" id="OCT43979.1"/>
    </source>
</evidence>
<keyword evidence="1" id="KW-0862">Zinc</keyword>
<feature type="compositionally biased region" description="Polar residues" evidence="2">
    <location>
        <begin position="196"/>
        <end position="213"/>
    </location>
</feature>
<keyword evidence="1" id="KW-0863">Zinc-finger</keyword>
<comment type="caution">
    <text evidence="4">The sequence shown here is derived from an EMBL/GenBank/DDBJ whole genome shotgun (WGS) entry which is preliminary data.</text>
</comment>
<protein>
    <recommendedName>
        <fullName evidence="3">CCHC-type domain-containing protein</fullName>
    </recommendedName>
</protein>
<feature type="region of interest" description="Disordered" evidence="2">
    <location>
        <begin position="469"/>
        <end position="512"/>
    </location>
</feature>
<feature type="domain" description="CCHC-type" evidence="3">
    <location>
        <begin position="365"/>
        <end position="378"/>
    </location>
</feature>
<keyword evidence="1" id="KW-0479">Metal-binding</keyword>
<dbReference type="VEuPathDB" id="FungiDB:CLCR_00077"/>
<evidence type="ECO:0000313" key="5">
    <source>
        <dbReference type="Proteomes" id="UP000094526"/>
    </source>
</evidence>
<feature type="compositionally biased region" description="Basic and acidic residues" evidence="2">
    <location>
        <begin position="111"/>
        <end position="121"/>
    </location>
</feature>
<evidence type="ECO:0000256" key="2">
    <source>
        <dbReference type="SAM" id="MobiDB-lite"/>
    </source>
</evidence>
<dbReference type="EMBL" id="LGRB01000022">
    <property type="protein sequence ID" value="OCT43979.1"/>
    <property type="molecule type" value="Genomic_DNA"/>
</dbReference>
<reference evidence="5" key="1">
    <citation type="submission" date="2015-07" db="EMBL/GenBank/DDBJ databases">
        <authorList>
            <person name="Teixeira M.M."/>
            <person name="Souza R.C."/>
            <person name="Almeida L.G."/>
            <person name="Vicente V.A."/>
            <person name="de Hoog S."/>
            <person name="Bocca A.L."/>
            <person name="de Almeida S.R."/>
            <person name="Vasconcelos A.T."/>
            <person name="Felipe M.S."/>
        </authorList>
    </citation>
    <scope>NUCLEOTIDE SEQUENCE [LARGE SCALE GENOMIC DNA]</scope>
    <source>
        <strain evidence="5">KSF</strain>
    </source>
</reference>
<sequence>MEVRCPGCKKRQTLAPTCTTCAYVLFEMPDSPVRGNNDQSTVLDRSSSTGLESAPSPSNLSVVTGLEHIHESEYVLAPTRRESSESLESWHSAQSAPRDELSQPLMQPPKLELDVRAEGETQRATVPKSISEGTRIASKDPTKPIRLSPKANDSLARTYARIEAFRAERAAESAAAQAKNMAALAKALAEIRGENDSSQARVSHSTPAVQTAPSAGAGYIGPQAEPLPEDFARQLAALSKPYIDDPFGEYDQDAEASHEGGPAPRLIPPPQPSGESYSAAAQKIAAVVKPSNNGKQKLPECTPDNPDVWPFDFYEFGSQKEGHSRQKRFGNHRCACGGFHPEEHCFLCRQMLEVWRRKGSGTGNCTKCGRKGHVVADCGYGEYRDNPSNPPLPPALQRYARPWPSQHSRQPLPAYYYEPRNRRPPSGKPPLRGRFKDGLTCGLLDNNFNLTWSLENAYRMASGSKGRLPFYAKKHGDPQRPLKKAPAETEEKSSKSDEGQKQPKKSQTVDEQGFTLVNRGSKSADAGFGGLNNVPVGLPSPGYRNDSLQWFRSDFEDAMRKCLEPFHARYIGTLRGKFANDKALLASATQNQAIQASVRQVLATAWEVYKMYIPFWTPSKDWTLPSCLDAWIRSEKTRLIDEACETTRERMVDVENFDWEDFSWDNKVQWSDIEVGDEYTPTESRNPQLEPLSEEIAGLQMQDWADHTVWQLRDSVQLEHRHYGSEKKADAVKALELFKRPLEATKNRPTDVGKICEDYDRTWDEHSKFLWVKAWAIKDGSINVTLVSWEHQRGLILQSFDDAEKKYAQTRACAFPKGEKGIGHVLEAVAGKDSEVVETLLGAHLPARDVRGCLIPRLAYSRKFANRFRELQKRRARDQEQRQSANMPVVNFNSEDLEEIAETKMYNDQW</sequence>
<dbReference type="GO" id="GO:0003676">
    <property type="term" value="F:nucleic acid binding"/>
    <property type="evidence" value="ECO:0007669"/>
    <property type="project" value="InterPro"/>
</dbReference>
<feature type="region of interest" description="Disordered" evidence="2">
    <location>
        <begin position="386"/>
        <end position="434"/>
    </location>
</feature>
<gene>
    <name evidence="4" type="ORF">CLCR_00077</name>
</gene>
<feature type="compositionally biased region" description="Basic and acidic residues" evidence="2">
    <location>
        <begin position="474"/>
        <end position="501"/>
    </location>
</feature>
<feature type="compositionally biased region" description="Polar residues" evidence="2">
    <location>
        <begin position="86"/>
        <end position="95"/>
    </location>
</feature>
<proteinExistence type="predicted"/>
<dbReference type="OrthoDB" id="4161467at2759"/>
<feature type="region of interest" description="Disordered" evidence="2">
    <location>
        <begin position="196"/>
        <end position="218"/>
    </location>
</feature>